<organism evidence="10 11">
    <name type="scientific">Cupriavidus pampae</name>
    <dbReference type="NCBI Taxonomy" id="659251"/>
    <lineage>
        <taxon>Bacteria</taxon>
        <taxon>Pseudomonadati</taxon>
        <taxon>Pseudomonadota</taxon>
        <taxon>Betaproteobacteria</taxon>
        <taxon>Burkholderiales</taxon>
        <taxon>Burkholderiaceae</taxon>
        <taxon>Cupriavidus</taxon>
    </lineage>
</organism>
<evidence type="ECO:0000256" key="2">
    <source>
        <dbReference type="ARBA" id="ARBA00022723"/>
    </source>
</evidence>
<feature type="chain" id="PRO_5046967443" evidence="8">
    <location>
        <begin position="26"/>
        <end position="253"/>
    </location>
</feature>
<dbReference type="InterPro" id="IPR001915">
    <property type="entry name" value="Peptidase_M48"/>
</dbReference>
<evidence type="ECO:0000313" key="11">
    <source>
        <dbReference type="Proteomes" id="UP000706525"/>
    </source>
</evidence>
<keyword evidence="1 6" id="KW-0645">Protease</keyword>
<keyword evidence="8" id="KW-0732">Signal</keyword>
<sequence>MTRTMTRISATAAAFGCALLMAGCAGTNYDGLTQAGGSLFSAASLSDANVKQLSDQSCAEMDKKNTIAPADSTYAKRLTTIMNGLKNTGLPLDAKVYMTKDVNAWAMANGCVRVYSGLMDLMTDDEVRGVLGHEIGHVALGHTKAAMQVAYSTAAARGLLGSLGSTTLTALSSSQVGELGETFINAQFSQRQESAADDYSYDLLTKNGQNRQALVTAFQKLAKLDGGNSSLLSSHPGSAARAQHIQDRLNSGK</sequence>
<evidence type="ECO:0000313" key="10">
    <source>
        <dbReference type="EMBL" id="CAG9178995.1"/>
    </source>
</evidence>
<keyword evidence="3 6" id="KW-0378">Hydrolase</keyword>
<feature type="domain" description="Peptidase M48" evidence="9">
    <location>
        <begin position="86"/>
        <end position="248"/>
    </location>
</feature>
<dbReference type="Proteomes" id="UP000706525">
    <property type="component" value="Unassembled WGS sequence"/>
</dbReference>
<gene>
    <name evidence="10" type="primary">loiP</name>
    <name evidence="10" type="ORF">LMG32289_04239</name>
</gene>
<dbReference type="PROSITE" id="PS51257">
    <property type="entry name" value="PROKAR_LIPOPROTEIN"/>
    <property type="match status" value="1"/>
</dbReference>
<dbReference type="EMBL" id="CAJZAG010000008">
    <property type="protein sequence ID" value="CAG9178995.1"/>
    <property type="molecule type" value="Genomic_DNA"/>
</dbReference>
<dbReference type="InterPro" id="IPR051156">
    <property type="entry name" value="Mito/Outer_Membr_Metalloprot"/>
</dbReference>
<keyword evidence="5 6" id="KW-0482">Metalloprotease</keyword>
<evidence type="ECO:0000256" key="1">
    <source>
        <dbReference type="ARBA" id="ARBA00022670"/>
    </source>
</evidence>
<keyword evidence="4 6" id="KW-0862">Zinc</keyword>
<feature type="region of interest" description="Disordered" evidence="7">
    <location>
        <begin position="232"/>
        <end position="253"/>
    </location>
</feature>
<dbReference type="CDD" id="cd07334">
    <property type="entry name" value="M48C_loiP_like"/>
    <property type="match status" value="1"/>
</dbReference>
<feature type="signal peptide" evidence="8">
    <location>
        <begin position="1"/>
        <end position="25"/>
    </location>
</feature>
<comment type="similarity">
    <text evidence="6">Belongs to the peptidase M48 family.</text>
</comment>
<comment type="cofactor">
    <cofactor evidence="6">
        <name>Zn(2+)</name>
        <dbReference type="ChEBI" id="CHEBI:29105"/>
    </cofactor>
    <text evidence="6">Binds 1 zinc ion per subunit.</text>
</comment>
<comment type="caution">
    <text evidence="10">The sequence shown here is derived from an EMBL/GenBank/DDBJ whole genome shotgun (WGS) entry which is preliminary data.</text>
</comment>
<evidence type="ECO:0000256" key="7">
    <source>
        <dbReference type="SAM" id="MobiDB-lite"/>
    </source>
</evidence>
<evidence type="ECO:0000256" key="3">
    <source>
        <dbReference type="ARBA" id="ARBA00022801"/>
    </source>
</evidence>
<keyword evidence="11" id="KW-1185">Reference proteome</keyword>
<proteinExistence type="inferred from homology"/>
<dbReference type="Pfam" id="PF01435">
    <property type="entry name" value="Peptidase_M48"/>
    <property type="match status" value="1"/>
</dbReference>
<accession>A0ABN7Z2I6</accession>
<dbReference type="PANTHER" id="PTHR22726:SF8">
    <property type="entry name" value="METALLOPROTEASE YCAL"/>
    <property type="match status" value="1"/>
</dbReference>
<evidence type="ECO:0000256" key="4">
    <source>
        <dbReference type="ARBA" id="ARBA00022833"/>
    </source>
</evidence>
<reference evidence="10 11" key="1">
    <citation type="submission" date="2021-08" db="EMBL/GenBank/DDBJ databases">
        <authorList>
            <person name="Peeters C."/>
        </authorList>
    </citation>
    <scope>NUCLEOTIDE SEQUENCE [LARGE SCALE GENOMIC DNA]</scope>
    <source>
        <strain evidence="10 11">LMG 32289</strain>
    </source>
</reference>
<evidence type="ECO:0000256" key="5">
    <source>
        <dbReference type="ARBA" id="ARBA00023049"/>
    </source>
</evidence>
<dbReference type="PANTHER" id="PTHR22726">
    <property type="entry name" value="METALLOENDOPEPTIDASE OMA1"/>
    <property type="match status" value="1"/>
</dbReference>
<dbReference type="EC" id="3.4.24.-" evidence="10"/>
<dbReference type="Gene3D" id="3.30.2010.10">
    <property type="entry name" value="Metalloproteases ('zincins'), catalytic domain"/>
    <property type="match status" value="1"/>
</dbReference>
<protein>
    <submittedName>
        <fullName evidence="10">Metalloprotease LoiP</fullName>
        <ecNumber evidence="10">3.4.24.-</ecNumber>
    </submittedName>
</protein>
<name>A0ABN7Z2I6_9BURK</name>
<keyword evidence="2" id="KW-0479">Metal-binding</keyword>
<evidence type="ECO:0000256" key="8">
    <source>
        <dbReference type="SAM" id="SignalP"/>
    </source>
</evidence>
<evidence type="ECO:0000256" key="6">
    <source>
        <dbReference type="RuleBase" id="RU003983"/>
    </source>
</evidence>
<evidence type="ECO:0000259" key="9">
    <source>
        <dbReference type="Pfam" id="PF01435"/>
    </source>
</evidence>
<dbReference type="GO" id="GO:0008237">
    <property type="term" value="F:metallopeptidase activity"/>
    <property type="evidence" value="ECO:0007669"/>
    <property type="project" value="UniProtKB-KW"/>
</dbReference>